<dbReference type="Proteomes" id="UP000642265">
    <property type="component" value="Unassembled WGS sequence"/>
</dbReference>
<comment type="caution">
    <text evidence="1">The sequence shown here is derived from an EMBL/GenBank/DDBJ whole genome shotgun (WGS) entry which is preliminary data.</text>
</comment>
<organism evidence="1 2">
    <name type="scientific">Brucella anthropi</name>
    <name type="common">Ochrobactrum anthropi</name>
    <dbReference type="NCBI Taxonomy" id="529"/>
    <lineage>
        <taxon>Bacteria</taxon>
        <taxon>Pseudomonadati</taxon>
        <taxon>Pseudomonadota</taxon>
        <taxon>Alphaproteobacteria</taxon>
        <taxon>Hyphomicrobiales</taxon>
        <taxon>Brucellaceae</taxon>
        <taxon>Brucella/Ochrobactrum group</taxon>
        <taxon>Brucella</taxon>
    </lineage>
</organism>
<evidence type="ECO:0000313" key="2">
    <source>
        <dbReference type="Proteomes" id="UP000642265"/>
    </source>
</evidence>
<dbReference type="EMBL" id="JACZKO010000061">
    <property type="protein sequence ID" value="MBE0563599.1"/>
    <property type="molecule type" value="Genomic_DNA"/>
</dbReference>
<accession>A0A8I0N7J0</accession>
<gene>
    <name evidence="1" type="ORF">IH622_22665</name>
</gene>
<reference evidence="1" key="1">
    <citation type="submission" date="2020-09" db="EMBL/GenBank/DDBJ databases">
        <authorList>
            <person name="Dalcin Martins P."/>
        </authorList>
    </citation>
    <scope>NUCLEOTIDE SEQUENCE</scope>
    <source>
        <strain evidence="1">MAG47</strain>
    </source>
</reference>
<reference evidence="1" key="2">
    <citation type="submission" date="2020-10" db="EMBL/GenBank/DDBJ databases">
        <title>Enrichment of novel Verrucomicrobia, Bacteroidetes and Krumholzibacteria in an oxygen-limited, methane- and iron-fed bioreactor inoculated with Bothnian Sea sediments.</title>
        <authorList>
            <person name="Martins P.D."/>
            <person name="de Jong A."/>
            <person name="Lenstra W.K."/>
            <person name="van Helmond N.A.G.M."/>
            <person name="Slomp C.P."/>
            <person name="Jetten M.S.M."/>
            <person name="Welte C.U."/>
            <person name="Rasigraf O."/>
        </authorList>
    </citation>
    <scope>NUCLEOTIDE SEQUENCE</scope>
    <source>
        <strain evidence="1">MAG47</strain>
    </source>
</reference>
<name>A0A8I0N7J0_BRUAN</name>
<protein>
    <submittedName>
        <fullName evidence="1">Uncharacterized protein</fullName>
    </submittedName>
</protein>
<dbReference type="AlphaFoldDB" id="A0A8I0N7J0"/>
<sequence length="81" mass="9055">MSSCAADRKLIAAGEAQGRAAAGTHLPDYPEDCRRKEVHAPLVEGQEKLSILKREREALDRQNARTDRCASFYDEVKRGLQ</sequence>
<proteinExistence type="predicted"/>
<evidence type="ECO:0000313" key="1">
    <source>
        <dbReference type="EMBL" id="MBE0563599.1"/>
    </source>
</evidence>